<name>A0A369JYZ0_HYPMA</name>
<reference evidence="4" key="1">
    <citation type="submission" date="2018-04" db="EMBL/GenBank/DDBJ databases">
        <title>Whole genome sequencing of Hypsizygus marmoreus.</title>
        <authorList>
            <person name="Choi I.-G."/>
            <person name="Min B."/>
            <person name="Kim J.-G."/>
            <person name="Kim S."/>
            <person name="Oh Y.-L."/>
            <person name="Kong W.-S."/>
            <person name="Park H."/>
            <person name="Jeong J."/>
            <person name="Song E.-S."/>
        </authorList>
    </citation>
    <scope>NUCLEOTIDE SEQUENCE [LARGE SCALE GENOMIC DNA]</scope>
    <source>
        <strain evidence="4">51987-8</strain>
    </source>
</reference>
<dbReference type="InterPro" id="IPR056884">
    <property type="entry name" value="NPHP3-like_N"/>
</dbReference>
<dbReference type="STRING" id="39966.A0A369JYZ0"/>
<keyword evidence="1" id="KW-0677">Repeat</keyword>
<evidence type="ECO:0000256" key="1">
    <source>
        <dbReference type="ARBA" id="ARBA00022737"/>
    </source>
</evidence>
<evidence type="ECO:0000313" key="5">
    <source>
        <dbReference type="Proteomes" id="UP000076154"/>
    </source>
</evidence>
<dbReference type="Pfam" id="PF22939">
    <property type="entry name" value="WHD_GPIID"/>
    <property type="match status" value="1"/>
</dbReference>
<feature type="domain" description="GPI inositol-deacylase winged helix" evidence="2">
    <location>
        <begin position="307"/>
        <end position="390"/>
    </location>
</feature>
<keyword evidence="5" id="KW-1185">Reference proteome</keyword>
<protein>
    <submittedName>
        <fullName evidence="4">Vegetative incompatibility protein HET-E-1</fullName>
    </submittedName>
</protein>
<feature type="non-terminal residue" evidence="4">
    <location>
        <position position="435"/>
    </location>
</feature>
<dbReference type="PANTHER" id="PTHR10039">
    <property type="entry name" value="AMELOGENIN"/>
    <property type="match status" value="1"/>
</dbReference>
<proteinExistence type="predicted"/>
<feature type="domain" description="Nephrocystin 3-like N-terminal" evidence="3">
    <location>
        <begin position="163"/>
        <end position="203"/>
    </location>
</feature>
<evidence type="ECO:0000259" key="3">
    <source>
        <dbReference type="Pfam" id="PF24883"/>
    </source>
</evidence>
<evidence type="ECO:0000313" key="4">
    <source>
        <dbReference type="EMBL" id="RDB26552.1"/>
    </source>
</evidence>
<comment type="caution">
    <text evidence="4">The sequence shown here is derived from an EMBL/GenBank/DDBJ whole genome shotgun (WGS) entry which is preliminary data.</text>
</comment>
<dbReference type="AlphaFoldDB" id="A0A369JYZ0"/>
<gene>
    <name evidence="4" type="primary">HET-E1_9</name>
    <name evidence="4" type="ORF">Hypma_005615</name>
</gene>
<dbReference type="Proteomes" id="UP000076154">
    <property type="component" value="Unassembled WGS sequence"/>
</dbReference>
<sequence>MPYFQNASNINIYGCTLNDFQENPATLARMNEYLDDEERQKVMSWISRMDFYAKQVDVARRREPGTCEWILNDAIFQSWESDSKGALWCRGIPGAGKTIAASLIVDHLCAFQLRQPLGTVGVAWVYYNYKDQSAQTPEAIYLGLIRQLAAFSIELYGLLESVIKKVYIVVDALDECASESRDNILDLLSRFQGCGANVLITSRDNVQESIDDSDLVNLRRMNIHGSTEDITTYVNARLENRLARIVRTRPSLKEEIVQKIVGLCNGMFLVATFHIESLRKAHNAGEVLESLKVLPKTIFGIYDDAMERIESHSDHARLALQILSFLTHARRPLSITELQHFLAVKPGHKEFHDEYVTDKDILVSICEGLIVIDDGTRIVRLVHLTAQEYFDRIRTSKFTEGDRDMGHACLIYLSFDVFRNPIHAPPQHYALLDYI</sequence>
<dbReference type="InterPro" id="IPR054471">
    <property type="entry name" value="GPIID_WHD"/>
</dbReference>
<dbReference type="SUPFAM" id="SSF52540">
    <property type="entry name" value="P-loop containing nucleoside triphosphate hydrolases"/>
    <property type="match status" value="1"/>
</dbReference>
<feature type="domain" description="Nephrocystin 3-like N-terminal" evidence="3">
    <location>
        <begin position="65"/>
        <end position="152"/>
    </location>
</feature>
<dbReference type="Gene3D" id="3.40.50.300">
    <property type="entry name" value="P-loop containing nucleotide triphosphate hydrolases"/>
    <property type="match status" value="1"/>
</dbReference>
<evidence type="ECO:0000259" key="2">
    <source>
        <dbReference type="Pfam" id="PF22939"/>
    </source>
</evidence>
<dbReference type="InParanoid" id="A0A369JYZ0"/>
<dbReference type="PANTHER" id="PTHR10039:SF15">
    <property type="entry name" value="NACHT DOMAIN-CONTAINING PROTEIN"/>
    <property type="match status" value="1"/>
</dbReference>
<organism evidence="4 5">
    <name type="scientific">Hypsizygus marmoreus</name>
    <name type="common">White beech mushroom</name>
    <name type="synonym">Agaricus marmoreus</name>
    <dbReference type="NCBI Taxonomy" id="39966"/>
    <lineage>
        <taxon>Eukaryota</taxon>
        <taxon>Fungi</taxon>
        <taxon>Dikarya</taxon>
        <taxon>Basidiomycota</taxon>
        <taxon>Agaricomycotina</taxon>
        <taxon>Agaricomycetes</taxon>
        <taxon>Agaricomycetidae</taxon>
        <taxon>Agaricales</taxon>
        <taxon>Tricholomatineae</taxon>
        <taxon>Lyophyllaceae</taxon>
        <taxon>Hypsizygus</taxon>
    </lineage>
</organism>
<dbReference type="Pfam" id="PF24883">
    <property type="entry name" value="NPHP3_N"/>
    <property type="match status" value="2"/>
</dbReference>
<accession>A0A369JYZ0</accession>
<dbReference type="OrthoDB" id="448455at2759"/>
<dbReference type="InterPro" id="IPR027417">
    <property type="entry name" value="P-loop_NTPase"/>
</dbReference>
<dbReference type="EMBL" id="LUEZ02000029">
    <property type="protein sequence ID" value="RDB26552.1"/>
    <property type="molecule type" value="Genomic_DNA"/>
</dbReference>